<sequence>MAATHQFKLPLVDFTKLEEQGLVPGTPEWIHVRDQVMLALQELGSFEAVFGDIVPVGARESAIGVLRDVFELPLGSLDGVDGLRDEMYYGYGNKSEANRFDQNFGIDNIESDEGVERLCKCLWPQGEPPHTRVNIQAYAKKISQVEQLIRKMVLEALGCEKYLNKQLGSSLYHFGWNKYGATGKVDRELLLNAHSDKSFLSILYQNGVNGLEIQTKDGEWNLVHQQQPNSFIIMAGDSFHAWSNGRLRTQMHRVTLGGSDTRYTIGVFAMPKPGYVLSTPDELVDEEHPLRYGPLEIRKYFNHCRSSGVQGEARIKSFCGI</sequence>
<organism evidence="1 2">
    <name type="scientific">Melastoma candidum</name>
    <dbReference type="NCBI Taxonomy" id="119954"/>
    <lineage>
        <taxon>Eukaryota</taxon>
        <taxon>Viridiplantae</taxon>
        <taxon>Streptophyta</taxon>
        <taxon>Embryophyta</taxon>
        <taxon>Tracheophyta</taxon>
        <taxon>Spermatophyta</taxon>
        <taxon>Magnoliopsida</taxon>
        <taxon>eudicotyledons</taxon>
        <taxon>Gunneridae</taxon>
        <taxon>Pentapetalae</taxon>
        <taxon>rosids</taxon>
        <taxon>malvids</taxon>
        <taxon>Myrtales</taxon>
        <taxon>Melastomataceae</taxon>
        <taxon>Melastomatoideae</taxon>
        <taxon>Melastomateae</taxon>
        <taxon>Melastoma</taxon>
    </lineage>
</organism>
<reference evidence="2" key="1">
    <citation type="journal article" date="2023" name="Front. Plant Sci.">
        <title>Chromosomal-level genome assembly of Melastoma candidum provides insights into trichome evolution.</title>
        <authorList>
            <person name="Zhong Y."/>
            <person name="Wu W."/>
            <person name="Sun C."/>
            <person name="Zou P."/>
            <person name="Liu Y."/>
            <person name="Dai S."/>
            <person name="Zhou R."/>
        </authorList>
    </citation>
    <scope>NUCLEOTIDE SEQUENCE [LARGE SCALE GENOMIC DNA]</scope>
</reference>
<evidence type="ECO:0000313" key="1">
    <source>
        <dbReference type="EMBL" id="KAI4312423.1"/>
    </source>
</evidence>
<accession>A0ACB9LMW9</accession>
<keyword evidence="2" id="KW-1185">Reference proteome</keyword>
<protein>
    <submittedName>
        <fullName evidence="1">Uncharacterized protein</fullName>
    </submittedName>
</protein>
<comment type="caution">
    <text evidence="1">The sequence shown here is derived from an EMBL/GenBank/DDBJ whole genome shotgun (WGS) entry which is preliminary data.</text>
</comment>
<gene>
    <name evidence="1" type="ORF">MLD38_037233</name>
</gene>
<dbReference type="EMBL" id="CM042890">
    <property type="protein sequence ID" value="KAI4312423.1"/>
    <property type="molecule type" value="Genomic_DNA"/>
</dbReference>
<name>A0ACB9LMW9_9MYRT</name>
<dbReference type="Proteomes" id="UP001057402">
    <property type="component" value="Chromosome 11"/>
</dbReference>
<evidence type="ECO:0000313" key="2">
    <source>
        <dbReference type="Proteomes" id="UP001057402"/>
    </source>
</evidence>
<proteinExistence type="predicted"/>